<keyword evidence="3" id="KW-0238">DNA-binding</keyword>
<dbReference type="PROSITE" id="PS50888">
    <property type="entry name" value="BHLH"/>
    <property type="match status" value="1"/>
</dbReference>
<dbReference type="Gene3D" id="4.10.280.10">
    <property type="entry name" value="Helix-loop-helix DNA-binding domain"/>
    <property type="match status" value="1"/>
</dbReference>
<evidence type="ECO:0000256" key="5">
    <source>
        <dbReference type="ARBA" id="ARBA00023242"/>
    </source>
</evidence>
<dbReference type="PANTHER" id="PTHR13935:SF41">
    <property type="entry name" value="TRANSCRIPTION FACTOR ORG2-RELATED"/>
    <property type="match status" value="1"/>
</dbReference>
<name>A0ABY9CGD0_VITVI</name>
<dbReference type="SUPFAM" id="SSF47459">
    <property type="entry name" value="HLH, helix-loop-helix DNA-binding domain"/>
    <property type="match status" value="1"/>
</dbReference>
<dbReference type="PANTHER" id="PTHR13935">
    <property type="entry name" value="ACHAETE-SCUTE TRANSCRIPTION FACTOR-RELATED"/>
    <property type="match status" value="1"/>
</dbReference>
<feature type="domain" description="BHLH" evidence="6">
    <location>
        <begin position="65"/>
        <end position="117"/>
    </location>
</feature>
<evidence type="ECO:0000256" key="4">
    <source>
        <dbReference type="ARBA" id="ARBA00023163"/>
    </source>
</evidence>
<dbReference type="Proteomes" id="UP001227230">
    <property type="component" value="Chromosome 8"/>
</dbReference>
<sequence>MLAFSPPLFSTFGWPWEDPISHEQNYIYQETEASESFLHLPSSEPQAELNYSTPSAAVSGNPTMVKKLNHNASERDRRKKINSLYSSLRSLLPAADQAKKLSIPSTVSRVLKYIPELQKQVERLIQKKEELLSKISRQGDIIHQEKQRKATLASSLSAVSANRLSDREIVVQISTFKVHESPLSEVLLNLEEDGLLVINASSFESFGGRVFYNLHLQVEGTHRMECEVLSEKLLSLCEKRRDAFP</sequence>
<organism evidence="7 8">
    <name type="scientific">Vitis vinifera</name>
    <name type="common">Grape</name>
    <dbReference type="NCBI Taxonomy" id="29760"/>
    <lineage>
        <taxon>Eukaryota</taxon>
        <taxon>Viridiplantae</taxon>
        <taxon>Streptophyta</taxon>
        <taxon>Embryophyta</taxon>
        <taxon>Tracheophyta</taxon>
        <taxon>Spermatophyta</taxon>
        <taxon>Magnoliopsida</taxon>
        <taxon>eudicotyledons</taxon>
        <taxon>Gunneridae</taxon>
        <taxon>Pentapetalae</taxon>
        <taxon>rosids</taxon>
        <taxon>Vitales</taxon>
        <taxon>Vitaceae</taxon>
        <taxon>Viteae</taxon>
        <taxon>Vitis</taxon>
    </lineage>
</organism>
<dbReference type="InterPro" id="IPR015660">
    <property type="entry name" value="MASH1/Ascl1a-like"/>
</dbReference>
<proteinExistence type="predicted"/>
<keyword evidence="2" id="KW-0805">Transcription regulation</keyword>
<dbReference type="SMART" id="SM00353">
    <property type="entry name" value="HLH"/>
    <property type="match status" value="1"/>
</dbReference>
<keyword evidence="4" id="KW-0804">Transcription</keyword>
<dbReference type="EMBL" id="CP126655">
    <property type="protein sequence ID" value="WJZ93817.1"/>
    <property type="molecule type" value="Genomic_DNA"/>
</dbReference>
<reference evidence="7 8" key="1">
    <citation type="journal article" date="2023" name="Hortic Res">
        <title>The complete reference genome for grapevine (Vitis vinifera L.) genetics and breeding.</title>
        <authorList>
            <person name="Shi X."/>
            <person name="Cao S."/>
            <person name="Wang X."/>
            <person name="Huang S."/>
            <person name="Wang Y."/>
            <person name="Liu Z."/>
            <person name="Liu W."/>
            <person name="Leng X."/>
            <person name="Peng Y."/>
            <person name="Wang N."/>
            <person name="Wang Y."/>
            <person name="Ma Z."/>
            <person name="Xu X."/>
            <person name="Zhang F."/>
            <person name="Xue H."/>
            <person name="Zhong H."/>
            <person name="Wang Y."/>
            <person name="Zhang K."/>
            <person name="Velt A."/>
            <person name="Avia K."/>
            <person name="Holtgrawe D."/>
            <person name="Grimplet J."/>
            <person name="Matus J.T."/>
            <person name="Ware D."/>
            <person name="Wu X."/>
            <person name="Wang H."/>
            <person name="Liu C."/>
            <person name="Fang Y."/>
            <person name="Rustenholz C."/>
            <person name="Cheng Z."/>
            <person name="Xiao H."/>
            <person name="Zhou Y."/>
        </authorList>
    </citation>
    <scope>NUCLEOTIDE SEQUENCE [LARGE SCALE GENOMIC DNA]</scope>
    <source>
        <strain evidence="8">cv. Pinot noir / PN40024</strain>
        <tissue evidence="7">Leaf</tissue>
    </source>
</reference>
<dbReference type="Pfam" id="PF00010">
    <property type="entry name" value="HLH"/>
    <property type="match status" value="1"/>
</dbReference>
<keyword evidence="5" id="KW-0539">Nucleus</keyword>
<evidence type="ECO:0000259" key="6">
    <source>
        <dbReference type="PROSITE" id="PS50888"/>
    </source>
</evidence>
<protein>
    <recommendedName>
        <fullName evidence="6">BHLH domain-containing protein</fullName>
    </recommendedName>
</protein>
<evidence type="ECO:0000256" key="1">
    <source>
        <dbReference type="ARBA" id="ARBA00004123"/>
    </source>
</evidence>
<keyword evidence="8" id="KW-1185">Reference proteome</keyword>
<dbReference type="InterPro" id="IPR036638">
    <property type="entry name" value="HLH_DNA-bd_sf"/>
</dbReference>
<evidence type="ECO:0000313" key="7">
    <source>
        <dbReference type="EMBL" id="WJZ93817.1"/>
    </source>
</evidence>
<evidence type="ECO:0000313" key="8">
    <source>
        <dbReference type="Proteomes" id="UP001227230"/>
    </source>
</evidence>
<comment type="subcellular location">
    <subcellularLocation>
        <location evidence="1">Nucleus</location>
    </subcellularLocation>
</comment>
<evidence type="ECO:0000256" key="3">
    <source>
        <dbReference type="ARBA" id="ARBA00023125"/>
    </source>
</evidence>
<dbReference type="InterPro" id="IPR011598">
    <property type="entry name" value="bHLH_dom"/>
</dbReference>
<accession>A0ABY9CGD0</accession>
<gene>
    <name evidence="7" type="ORF">VitviT2T_012724</name>
</gene>
<evidence type="ECO:0000256" key="2">
    <source>
        <dbReference type="ARBA" id="ARBA00023015"/>
    </source>
</evidence>